<accession>A0A6C2TXY7</accession>
<dbReference type="AlphaFoldDB" id="A0A6C2TXY7"/>
<gene>
    <name evidence="1" type="ORF">PDESU_01016</name>
</gene>
<evidence type="ECO:0000313" key="1">
    <source>
        <dbReference type="EMBL" id="VGO12463.1"/>
    </source>
</evidence>
<reference evidence="1 2" key="1">
    <citation type="submission" date="2019-04" db="EMBL/GenBank/DDBJ databases">
        <authorList>
            <person name="Van Vliet M D."/>
        </authorList>
    </citation>
    <scope>NUCLEOTIDE SEQUENCE [LARGE SCALE GENOMIC DNA]</scope>
    <source>
        <strain evidence="1 2">F1</strain>
    </source>
</reference>
<protein>
    <submittedName>
        <fullName evidence="1">Uncharacterized protein</fullName>
    </submittedName>
</protein>
<evidence type="ECO:0000313" key="2">
    <source>
        <dbReference type="Proteomes" id="UP000366872"/>
    </source>
</evidence>
<sequence>MKKNVCAMVGVVCVGGALLTSGCKSAKYKEEAKGLAAEENVAAVAVEGIPGGAVVDTLAVQAKVLDINYRKREVKLLIPGGSVVKTKVDPSAVNFDQVKKGDIINAVITEEVVFQLASSEADLKDSADVVALLSRQGGMPAGLVAAAVRVTATITAIDAEARTINLTLKDGTTKTLTVRDDIEMNQATVGDQVVIDMFEAVAISVEHVENQK</sequence>
<keyword evidence="2" id="KW-1185">Reference proteome</keyword>
<dbReference type="EMBL" id="CAAHFG010000001">
    <property type="protein sequence ID" value="VGO12463.1"/>
    <property type="molecule type" value="Genomic_DNA"/>
</dbReference>
<dbReference type="RefSeq" id="WP_136078127.1">
    <property type="nucleotide sequence ID" value="NZ_CAAHFG010000001.1"/>
</dbReference>
<dbReference type="Proteomes" id="UP000366872">
    <property type="component" value="Unassembled WGS sequence"/>
</dbReference>
<name>A0A6C2TXY7_PONDE</name>
<organism evidence="1 2">
    <name type="scientific">Pontiella desulfatans</name>
    <dbReference type="NCBI Taxonomy" id="2750659"/>
    <lineage>
        <taxon>Bacteria</taxon>
        <taxon>Pseudomonadati</taxon>
        <taxon>Kiritimatiellota</taxon>
        <taxon>Kiritimatiellia</taxon>
        <taxon>Kiritimatiellales</taxon>
        <taxon>Pontiellaceae</taxon>
        <taxon>Pontiella</taxon>
    </lineage>
</organism>
<proteinExistence type="predicted"/>
<dbReference type="PROSITE" id="PS51257">
    <property type="entry name" value="PROKAR_LIPOPROTEIN"/>
    <property type="match status" value="1"/>
</dbReference>